<evidence type="ECO:0000313" key="8">
    <source>
        <dbReference type="EMBL" id="KJL43589.1"/>
    </source>
</evidence>
<protein>
    <submittedName>
        <fullName evidence="8">Paromamine 6'-oxidase</fullName>
        <ecNumber evidence="8">1.1.3.43</ecNumber>
    </submittedName>
</protein>
<dbReference type="Gene3D" id="3.50.50.60">
    <property type="entry name" value="FAD/NAD(P)-binding domain"/>
    <property type="match status" value="2"/>
</dbReference>
<comment type="caution">
    <text evidence="8">The sequence shown here is derived from an EMBL/GenBank/DDBJ whole genome shotgun (WGS) entry which is preliminary data.</text>
</comment>
<keyword evidence="4 8" id="KW-0560">Oxidoreductase</keyword>
<accession>A0A0M2HH24</accession>
<dbReference type="Proteomes" id="UP000034098">
    <property type="component" value="Unassembled WGS sequence"/>
</dbReference>
<reference evidence="8 9" key="1">
    <citation type="submission" date="2015-02" db="EMBL/GenBank/DDBJ databases">
        <title>Draft genome sequences of ten Microbacterium spp. with emphasis on heavy metal contaminated environments.</title>
        <authorList>
            <person name="Corretto E."/>
        </authorList>
    </citation>
    <scope>NUCLEOTIDE SEQUENCE [LARGE SCALE GENOMIC DNA]</scope>
    <source>
        <strain evidence="8 9">DSM 8608</strain>
    </source>
</reference>
<evidence type="ECO:0000256" key="4">
    <source>
        <dbReference type="ARBA" id="ARBA00023002"/>
    </source>
</evidence>
<gene>
    <name evidence="8" type="primary">neoG</name>
    <name evidence="8" type="ORF">RS82_01284</name>
</gene>
<dbReference type="Pfam" id="PF00732">
    <property type="entry name" value="GMC_oxred_N"/>
    <property type="match status" value="1"/>
</dbReference>
<keyword evidence="2" id="KW-0285">Flavoprotein</keyword>
<dbReference type="InterPro" id="IPR007867">
    <property type="entry name" value="GMC_OxRtase_C"/>
</dbReference>
<sequence>MLAAATAHLEAPMTLTAAQRATFESIFDTFAPGDGNGIPSASRLGAVAIAEGMLEANPRKGEAELLARVLSLWDTPLGGVLLGIGPRRFSTLPAAKREAALIALSDSRVPLKRVLFQNLKSAAMLSYYVAPGADGASPLWASMGYPGPPGPRADAATPPLHPQTPESDLALACDVVVVGSGAGGGTAAAVLAAQGLDVIVLEKGAYFDDRDFDGSELGGLARLYAPGPSATAEGQLSILSAQCLGGGTVVNFSTSFRTPDHVREEWAAHGVPQFTTPEYDVALDQVWARLGVNGAYSEPSARDRIMERGLTDLGWHVGVLERNVVGCDTGPECGRCGYGCRIGAKQSVTKTWLTDAETAGARLYTGVDVRKVDTAAGRATGVSGRTAAGHNVTVRARAVVAAGGAVQTPALLRRSGLTNPNIGTHLRLHPATAVWAEFDEEVRPWEGAMQARYSAEHADLDGSGYGAVYETAAANPGLSVAFQSWRGARPHLDVMKRLAHYSSVGVITRDQDAGEVRVDKSGEPTMHYLLSDRDAARVQAGVAGAARILEAAGALRMFSGHQAGIEWTRAGGEPLDAFIARCAAAGYGPGRCSMAALHIMGSARMGGSASTSAVDPDGATWEVPNLVVADASTFPTASGVNPMISIEAIAYMTATRLAGRLQA</sequence>
<organism evidence="8 9">
    <name type="scientific">Microbacterium trichothecenolyticum</name>
    <name type="common">Aureobacterium trichothecenolyticum</name>
    <dbReference type="NCBI Taxonomy" id="69370"/>
    <lineage>
        <taxon>Bacteria</taxon>
        <taxon>Bacillati</taxon>
        <taxon>Actinomycetota</taxon>
        <taxon>Actinomycetes</taxon>
        <taxon>Micrococcales</taxon>
        <taxon>Microbacteriaceae</taxon>
        <taxon>Microbacterium</taxon>
    </lineage>
</organism>
<keyword evidence="9" id="KW-1185">Reference proteome</keyword>
<dbReference type="Pfam" id="PF00890">
    <property type="entry name" value="FAD_binding_2"/>
    <property type="match status" value="1"/>
</dbReference>
<dbReference type="Pfam" id="PF05199">
    <property type="entry name" value="GMC_oxred_C"/>
    <property type="match status" value="1"/>
</dbReference>
<dbReference type="PANTHER" id="PTHR46056">
    <property type="entry name" value="LONG-CHAIN-ALCOHOL OXIDASE"/>
    <property type="match status" value="1"/>
</dbReference>
<feature type="domain" description="Glucose-methanol-choline oxidoreductase N-terminal" evidence="5">
    <location>
        <begin position="222"/>
        <end position="431"/>
    </location>
</feature>
<evidence type="ECO:0000256" key="3">
    <source>
        <dbReference type="ARBA" id="ARBA00022827"/>
    </source>
</evidence>
<dbReference type="GO" id="GO:0016614">
    <property type="term" value="F:oxidoreductase activity, acting on CH-OH group of donors"/>
    <property type="evidence" value="ECO:0007669"/>
    <property type="project" value="InterPro"/>
</dbReference>
<proteinExistence type="inferred from homology"/>
<feature type="domain" description="Glucose-methanol-choline oxidoreductase C-terminal" evidence="7">
    <location>
        <begin position="513"/>
        <end position="650"/>
    </location>
</feature>
<keyword evidence="3" id="KW-0274">FAD</keyword>
<comment type="similarity">
    <text evidence="1">Belongs to the GMC oxidoreductase family.</text>
</comment>
<dbReference type="PATRIC" id="fig|69370.6.peg.1318"/>
<evidence type="ECO:0000259" key="7">
    <source>
        <dbReference type="Pfam" id="PF05199"/>
    </source>
</evidence>
<dbReference type="SUPFAM" id="SSF51905">
    <property type="entry name" value="FAD/NAD(P)-binding domain"/>
    <property type="match status" value="1"/>
</dbReference>
<evidence type="ECO:0000313" key="9">
    <source>
        <dbReference type="Proteomes" id="UP000034098"/>
    </source>
</evidence>
<dbReference type="InterPro" id="IPR036188">
    <property type="entry name" value="FAD/NAD-bd_sf"/>
</dbReference>
<dbReference type="AlphaFoldDB" id="A0A0M2HH24"/>
<evidence type="ECO:0000259" key="5">
    <source>
        <dbReference type="Pfam" id="PF00732"/>
    </source>
</evidence>
<dbReference type="PANTHER" id="PTHR46056:SF12">
    <property type="entry name" value="LONG-CHAIN-ALCOHOL OXIDASE"/>
    <property type="match status" value="1"/>
</dbReference>
<dbReference type="EC" id="1.1.3.43" evidence="8"/>
<evidence type="ECO:0000256" key="1">
    <source>
        <dbReference type="ARBA" id="ARBA00010790"/>
    </source>
</evidence>
<dbReference type="EMBL" id="JYJA01000030">
    <property type="protein sequence ID" value="KJL43589.1"/>
    <property type="molecule type" value="Genomic_DNA"/>
</dbReference>
<name>A0A0M2HH24_MICTR</name>
<dbReference type="InterPro" id="IPR003953">
    <property type="entry name" value="FAD-dep_OxRdtase_2_FAD-bd"/>
</dbReference>
<dbReference type="InterPro" id="IPR000172">
    <property type="entry name" value="GMC_OxRdtase_N"/>
</dbReference>
<evidence type="ECO:0000259" key="6">
    <source>
        <dbReference type="Pfam" id="PF00890"/>
    </source>
</evidence>
<feature type="domain" description="FAD-dependent oxidoreductase 2 FAD-binding" evidence="6">
    <location>
        <begin position="174"/>
        <end position="207"/>
    </location>
</feature>
<dbReference type="GO" id="GO:0050660">
    <property type="term" value="F:flavin adenine dinucleotide binding"/>
    <property type="evidence" value="ECO:0007669"/>
    <property type="project" value="InterPro"/>
</dbReference>
<evidence type="ECO:0000256" key="2">
    <source>
        <dbReference type="ARBA" id="ARBA00022630"/>
    </source>
</evidence>